<gene>
    <name evidence="1" type="ORF">HMPREF0769_11298</name>
</gene>
<dbReference type="RefSeq" id="WP_000337827.1">
    <property type="nucleotide sequence ID" value="NZ_CM000952.1"/>
</dbReference>
<dbReference type="Proteomes" id="UP000003455">
    <property type="component" value="Chromosome"/>
</dbReference>
<dbReference type="EMBL" id="ACJA02000002">
    <property type="protein sequence ID" value="EFH95915.1"/>
    <property type="molecule type" value="Genomic_DNA"/>
</dbReference>
<reference evidence="1" key="1">
    <citation type="submission" date="2010-05" db="EMBL/GenBank/DDBJ databases">
        <authorList>
            <person name="Muzny D."/>
            <person name="Qin X."/>
            <person name="Buhay C."/>
            <person name="Dugan-Rocha S."/>
            <person name="Ding Y."/>
            <person name="Chen G."/>
            <person name="Hawes A."/>
            <person name="Holder M."/>
            <person name="Jhangiani S."/>
            <person name="Johnson A."/>
            <person name="Khan Z."/>
            <person name="Li Z."/>
            <person name="Liu W."/>
            <person name="Liu X."/>
            <person name="Perez L."/>
            <person name="Shen H."/>
            <person name="Wang Q."/>
            <person name="Watt J."/>
            <person name="Xi L."/>
            <person name="Xin Y."/>
            <person name="Zhou J."/>
            <person name="Deng J."/>
            <person name="Jiang H."/>
            <person name="Liu Y."/>
            <person name="Qu J."/>
            <person name="Song X.-Z."/>
            <person name="Zhang L."/>
            <person name="Villasana D."/>
            <person name="Johnson A."/>
            <person name="Liu J."/>
            <person name="Liyanage D."/>
            <person name="Lorensuhewa L."/>
            <person name="Robinson T."/>
            <person name="Song A."/>
            <person name="Song B.-B."/>
            <person name="Dinh H."/>
            <person name="Thornton R."/>
            <person name="Coyle M."/>
            <person name="Francisco L."/>
            <person name="Jackson L."/>
            <person name="Javaid M."/>
            <person name="Korchina V."/>
            <person name="Kovar C."/>
            <person name="Mata R."/>
            <person name="Mathew T."/>
            <person name="Ngo R."/>
            <person name="Nguyen L."/>
            <person name="Nguyen N."/>
            <person name="Okwuonu G."/>
            <person name="Ongeri F."/>
            <person name="Pham C."/>
            <person name="Simmons D."/>
            <person name="Wilczek-Boney K."/>
            <person name="Hale W."/>
            <person name="Jakkamsetti A."/>
            <person name="Pham P."/>
            <person name="Ruth R."/>
            <person name="San Lucas F."/>
            <person name="Warren J."/>
            <person name="Zhang J."/>
            <person name="Zhao Z."/>
            <person name="Zhou C."/>
            <person name="Zhu D."/>
            <person name="Lee S."/>
            <person name="Bess C."/>
            <person name="Blankenburg K."/>
            <person name="Forbes L."/>
            <person name="Fu Q."/>
            <person name="Gubbala S."/>
            <person name="Hirani K."/>
            <person name="Jayaseelan J.C."/>
            <person name="Lara F."/>
            <person name="Munidasa M."/>
            <person name="Palculict T."/>
            <person name="Patil S."/>
            <person name="Pu L.-L."/>
            <person name="Saada N."/>
            <person name="Tang L."/>
            <person name="Weissenberger G."/>
            <person name="Zhu Y."/>
            <person name="Hemphill L."/>
            <person name="Shang Y."/>
            <person name="Youmans B."/>
            <person name="Ayvaz T."/>
            <person name="Ross M."/>
            <person name="Santibanez J."/>
            <person name="Aqrawi P."/>
            <person name="Gross S."/>
            <person name="Joshi V."/>
            <person name="Fowler G."/>
            <person name="Nazareth L."/>
            <person name="Reid J."/>
            <person name="Worley K."/>
            <person name="Petrosino J."/>
            <person name="Highlander S."/>
            <person name="Gibbs R."/>
        </authorList>
    </citation>
    <scope>NUCLEOTIDE SEQUENCE [LARGE SCALE GENOMIC DNA]</scope>
    <source>
        <strain evidence="1">MN8</strain>
    </source>
</reference>
<dbReference type="SMR" id="A0A0E1XBG5"/>
<name>A0A0E1XBG5_STAAU</name>
<comment type="caution">
    <text evidence="1">The sequence shown here is derived from an EMBL/GenBank/DDBJ whole genome shotgun (WGS) entry which is preliminary data.</text>
</comment>
<evidence type="ECO:0008006" key="2">
    <source>
        <dbReference type="Google" id="ProtNLM"/>
    </source>
</evidence>
<dbReference type="AlphaFoldDB" id="A0A0E1XBG5"/>
<proteinExistence type="predicted"/>
<accession>A0A0E1XBG5</accession>
<protein>
    <recommendedName>
        <fullName evidence="2">Excisionase</fullName>
    </recommendedName>
</protein>
<dbReference type="HOGENOM" id="CLU_3037398_0_0_9"/>
<evidence type="ECO:0000313" key="1">
    <source>
        <dbReference type="EMBL" id="EFH95915.1"/>
    </source>
</evidence>
<sequence>MCVKFTDAEIAYIKESVENYSSEFDIYDDEQELKLKIYEQIMLKIKSEYKDTYLFRLIN</sequence>
<organism evidence="1">
    <name type="scientific">Staphylococcus aureus subsp. aureus MN8</name>
    <dbReference type="NCBI Taxonomy" id="548470"/>
    <lineage>
        <taxon>Bacteria</taxon>
        <taxon>Bacillati</taxon>
        <taxon>Bacillota</taxon>
        <taxon>Bacilli</taxon>
        <taxon>Bacillales</taxon>
        <taxon>Staphylococcaceae</taxon>
        <taxon>Staphylococcus</taxon>
    </lineage>
</organism>